<keyword evidence="2" id="KW-1185">Reference proteome</keyword>
<dbReference type="AlphaFoldDB" id="A0A8J5K8S4"/>
<dbReference type="InterPro" id="IPR052482">
    <property type="entry name" value="mtLSU_mL37"/>
</dbReference>
<dbReference type="Proteomes" id="UP000747542">
    <property type="component" value="Unassembled WGS sequence"/>
</dbReference>
<gene>
    <name evidence="1" type="primary">MRPL37-L</name>
    <name evidence="1" type="ORF">Hamer_G010495</name>
</gene>
<dbReference type="GO" id="GO:0005739">
    <property type="term" value="C:mitochondrion"/>
    <property type="evidence" value="ECO:0007669"/>
    <property type="project" value="TreeGrafter"/>
</dbReference>
<dbReference type="OrthoDB" id="5835618at2759"/>
<comment type="caution">
    <text evidence="1">The sequence shown here is derived from an EMBL/GenBank/DDBJ whole genome shotgun (WGS) entry which is preliminary data.</text>
</comment>
<dbReference type="PANTHER" id="PTHR15889">
    <property type="entry name" value="MITOCHONDRIAL RIBOSOMAL PROTEIN L37"/>
    <property type="match status" value="1"/>
</dbReference>
<keyword evidence="1" id="KW-0687">Ribonucleoprotein</keyword>
<dbReference type="GO" id="GO:0005840">
    <property type="term" value="C:ribosome"/>
    <property type="evidence" value="ECO:0007669"/>
    <property type="project" value="UniProtKB-KW"/>
</dbReference>
<name>A0A8J5K8S4_HOMAM</name>
<proteinExistence type="predicted"/>
<reference evidence="1" key="1">
    <citation type="journal article" date="2021" name="Sci. Adv.">
        <title>The American lobster genome reveals insights on longevity, neural, and immune adaptations.</title>
        <authorList>
            <person name="Polinski J.M."/>
            <person name="Zimin A.V."/>
            <person name="Clark K.F."/>
            <person name="Kohn A.B."/>
            <person name="Sadowski N."/>
            <person name="Timp W."/>
            <person name="Ptitsyn A."/>
            <person name="Khanna P."/>
            <person name="Romanova D.Y."/>
            <person name="Williams P."/>
            <person name="Greenwood S.J."/>
            <person name="Moroz L.L."/>
            <person name="Walt D.R."/>
            <person name="Bodnar A.G."/>
        </authorList>
    </citation>
    <scope>NUCLEOTIDE SEQUENCE</scope>
    <source>
        <strain evidence="1">GMGI-L3</strain>
    </source>
</reference>
<accession>A0A8J5K8S4</accession>
<dbReference type="PANTHER" id="PTHR15889:SF2">
    <property type="entry name" value="LARGE RIBOSOMAL SUBUNIT PROTEIN ML37"/>
    <property type="match status" value="1"/>
</dbReference>
<sequence>MRVTELRFAQNIGSHFKALWLIQGKKRVSDTGAAAILRAKGVPVVHPQEVLSPAYDRPFEKVDLLPRLEPVKELEEKQTLCHVFTNKFSPVMGVSQVQLITNSVVRSGLPETVLERAVENTAEEDEKVKEAILHAYLLDSKQIKLTRVLDVINRPGWIYKREYGIPVARRHKTLTYQLLLLLDHLVPGAAERQLVEDTITTANFNHSDRLIQTKHRAAFILSSPNPLPQLLDNEEVKSLEEETMPDIYPLSPFINCRAIGNYSLEDSYGVGSGHLHPHTIFIHHNQSRMPHSEEHFNGMTLLYAFSHAAAYAKQIAKIENGNLEKPVVVQVVHMHKQHFHMGVFQLNTLNLTGLSKNIFWTQPWEPLFGKCCFQAAKPVLEGYNPKVFSLLKGLHAQC</sequence>
<organism evidence="1 2">
    <name type="scientific">Homarus americanus</name>
    <name type="common">American lobster</name>
    <dbReference type="NCBI Taxonomy" id="6706"/>
    <lineage>
        <taxon>Eukaryota</taxon>
        <taxon>Metazoa</taxon>
        <taxon>Ecdysozoa</taxon>
        <taxon>Arthropoda</taxon>
        <taxon>Crustacea</taxon>
        <taxon>Multicrustacea</taxon>
        <taxon>Malacostraca</taxon>
        <taxon>Eumalacostraca</taxon>
        <taxon>Eucarida</taxon>
        <taxon>Decapoda</taxon>
        <taxon>Pleocyemata</taxon>
        <taxon>Astacidea</taxon>
        <taxon>Nephropoidea</taxon>
        <taxon>Nephropidae</taxon>
        <taxon>Homarus</taxon>
    </lineage>
</organism>
<protein>
    <submittedName>
        <fullName evidence="1">39S ribosomal protein L37-like</fullName>
    </submittedName>
</protein>
<evidence type="ECO:0000313" key="1">
    <source>
        <dbReference type="EMBL" id="KAG7166824.1"/>
    </source>
</evidence>
<keyword evidence="1" id="KW-0689">Ribosomal protein</keyword>
<evidence type="ECO:0000313" key="2">
    <source>
        <dbReference type="Proteomes" id="UP000747542"/>
    </source>
</evidence>
<dbReference type="EMBL" id="JAHLQT010022185">
    <property type="protein sequence ID" value="KAG7166824.1"/>
    <property type="molecule type" value="Genomic_DNA"/>
</dbReference>